<keyword evidence="5" id="KW-0769">Symport</keyword>
<proteinExistence type="inferred from homology"/>
<dbReference type="Gene3D" id="1.20.1250.20">
    <property type="entry name" value="MFS general substrate transporter like domains"/>
    <property type="match status" value="3"/>
</dbReference>
<evidence type="ECO:0000256" key="5">
    <source>
        <dbReference type="ARBA" id="ARBA00022847"/>
    </source>
</evidence>
<dbReference type="Gene3D" id="1.20.120.540">
    <property type="entry name" value="Voltage-gated potassium channels"/>
    <property type="match status" value="1"/>
</dbReference>
<feature type="region of interest" description="Disordered" evidence="12">
    <location>
        <begin position="888"/>
        <end position="907"/>
    </location>
</feature>
<evidence type="ECO:0000256" key="3">
    <source>
        <dbReference type="ARBA" id="ARBA00022448"/>
    </source>
</evidence>
<dbReference type="GO" id="GO:0015293">
    <property type="term" value="F:symporter activity"/>
    <property type="evidence" value="ECO:0007669"/>
    <property type="project" value="UniProtKB-KW"/>
</dbReference>
<comment type="subcellular location">
    <subcellularLocation>
        <location evidence="1">Membrane</location>
        <topology evidence="1">Multi-pass membrane protein</topology>
    </subcellularLocation>
</comment>
<feature type="transmembrane region" description="Helical" evidence="13">
    <location>
        <begin position="59"/>
        <end position="80"/>
    </location>
</feature>
<evidence type="ECO:0000256" key="6">
    <source>
        <dbReference type="ARBA" id="ARBA00022989"/>
    </source>
</evidence>
<feature type="transmembrane region" description="Helical" evidence="13">
    <location>
        <begin position="623"/>
        <end position="646"/>
    </location>
</feature>
<dbReference type="InterPro" id="IPR011701">
    <property type="entry name" value="MFS"/>
</dbReference>
<feature type="transmembrane region" description="Helical" evidence="13">
    <location>
        <begin position="467"/>
        <end position="489"/>
    </location>
</feature>
<feature type="transmembrane region" description="Helical" evidence="13">
    <location>
        <begin position="326"/>
        <end position="343"/>
    </location>
</feature>
<keyword evidence="3" id="KW-0813">Transport</keyword>
<feature type="transmembrane region" description="Helical" evidence="13">
    <location>
        <begin position="826"/>
        <end position="849"/>
    </location>
</feature>
<feature type="transmembrane region" description="Helical" evidence="13">
    <location>
        <begin position="240"/>
        <end position="262"/>
    </location>
</feature>
<evidence type="ECO:0000259" key="14">
    <source>
        <dbReference type="PROSITE" id="PS50850"/>
    </source>
</evidence>
<dbReference type="GO" id="GO:0006820">
    <property type="term" value="P:monoatomic anion transport"/>
    <property type="evidence" value="ECO:0007669"/>
    <property type="project" value="TreeGrafter"/>
</dbReference>
<dbReference type="CDD" id="cd17318">
    <property type="entry name" value="MFS_SLC17"/>
    <property type="match status" value="2"/>
</dbReference>
<evidence type="ECO:0000256" key="4">
    <source>
        <dbReference type="ARBA" id="ARBA00022692"/>
    </source>
</evidence>
<evidence type="ECO:0000256" key="11">
    <source>
        <dbReference type="ARBA" id="ARBA00068450"/>
    </source>
</evidence>
<feature type="transmembrane region" description="Helical" evidence="13">
    <location>
        <begin position="349"/>
        <end position="370"/>
    </location>
</feature>
<organism evidence="15 16">
    <name type="scientific">Chrysodeixis includens</name>
    <name type="common">Soybean looper</name>
    <name type="synonym">Pseudoplusia includens</name>
    <dbReference type="NCBI Taxonomy" id="689277"/>
    <lineage>
        <taxon>Eukaryota</taxon>
        <taxon>Metazoa</taxon>
        <taxon>Ecdysozoa</taxon>
        <taxon>Arthropoda</taxon>
        <taxon>Hexapoda</taxon>
        <taxon>Insecta</taxon>
        <taxon>Pterygota</taxon>
        <taxon>Neoptera</taxon>
        <taxon>Endopterygota</taxon>
        <taxon>Lepidoptera</taxon>
        <taxon>Glossata</taxon>
        <taxon>Ditrysia</taxon>
        <taxon>Noctuoidea</taxon>
        <taxon>Noctuidae</taxon>
        <taxon>Plusiinae</taxon>
        <taxon>Chrysodeixis</taxon>
    </lineage>
</organism>
<feature type="domain" description="Major facilitator superfamily (MFS) profile" evidence="14">
    <location>
        <begin position="22"/>
        <end position="440"/>
    </location>
</feature>
<feature type="transmembrane region" description="Helical" evidence="13">
    <location>
        <begin position="183"/>
        <end position="202"/>
    </location>
</feature>
<evidence type="ECO:0000256" key="2">
    <source>
        <dbReference type="ARBA" id="ARBA00008586"/>
    </source>
</evidence>
<reference evidence="15" key="1">
    <citation type="submission" date="2021-12" db="EMBL/GenBank/DDBJ databases">
        <authorList>
            <person name="King R."/>
        </authorList>
    </citation>
    <scope>NUCLEOTIDE SEQUENCE</scope>
</reference>
<accession>A0A9N8L313</accession>
<keyword evidence="7" id="KW-0915">Sodium</keyword>
<keyword evidence="8 13" id="KW-0472">Membrane</keyword>
<dbReference type="InterPro" id="IPR050382">
    <property type="entry name" value="MFS_Na/Anion_cotransporter"/>
</dbReference>
<dbReference type="FunFam" id="1.20.1250.20:FF:000003">
    <property type="entry name" value="Solute carrier family 17 member 3"/>
    <property type="match status" value="2"/>
</dbReference>
<dbReference type="GO" id="GO:0016020">
    <property type="term" value="C:membrane"/>
    <property type="evidence" value="ECO:0007669"/>
    <property type="project" value="UniProtKB-SubCell"/>
</dbReference>
<keyword evidence="16" id="KW-1185">Reference proteome</keyword>
<evidence type="ECO:0000256" key="7">
    <source>
        <dbReference type="ARBA" id="ARBA00023053"/>
    </source>
</evidence>
<feature type="transmembrane region" description="Helical" evidence="13">
    <location>
        <begin position="282"/>
        <end position="305"/>
    </location>
</feature>
<feature type="transmembrane region" description="Helical" evidence="13">
    <location>
        <begin position="382"/>
        <end position="405"/>
    </location>
</feature>
<evidence type="ECO:0000256" key="9">
    <source>
        <dbReference type="ARBA" id="ARBA00023201"/>
    </source>
</evidence>
<dbReference type="OrthoDB" id="2985014at2759"/>
<keyword evidence="6 13" id="KW-1133">Transmembrane helix</keyword>
<evidence type="ECO:0000256" key="10">
    <source>
        <dbReference type="ARBA" id="ARBA00054632"/>
    </source>
</evidence>
<keyword evidence="9" id="KW-0739">Sodium transport</keyword>
<feature type="transmembrane region" description="Helical" evidence="13">
    <location>
        <begin position="20"/>
        <end position="39"/>
    </location>
</feature>
<evidence type="ECO:0000313" key="16">
    <source>
        <dbReference type="Proteomes" id="UP001154114"/>
    </source>
</evidence>
<name>A0A9N8L313_CHRIL</name>
<feature type="transmembrane region" description="Helical" evidence="13">
    <location>
        <begin position="532"/>
        <end position="553"/>
    </location>
</feature>
<evidence type="ECO:0000313" key="15">
    <source>
        <dbReference type="EMBL" id="CAD0201562.1"/>
    </source>
</evidence>
<keyword evidence="4 13" id="KW-0812">Transmembrane</keyword>
<dbReference type="Proteomes" id="UP001154114">
    <property type="component" value="Chromosome 14"/>
</dbReference>
<dbReference type="FunFam" id="1.20.1250.20:FF:000144">
    <property type="entry name" value="Picot, isoform B"/>
    <property type="match status" value="2"/>
</dbReference>
<protein>
    <recommendedName>
        <fullName evidence="11">Putative inorganic phosphate cotransporter</fullName>
    </recommendedName>
</protein>
<dbReference type="SUPFAM" id="SSF103473">
    <property type="entry name" value="MFS general substrate transporter"/>
    <property type="match status" value="2"/>
</dbReference>
<feature type="transmembrane region" description="Helical" evidence="13">
    <location>
        <begin position="861"/>
        <end position="879"/>
    </location>
</feature>
<feature type="transmembrane region" description="Helical" evidence="13">
    <location>
        <begin position="92"/>
        <end position="115"/>
    </location>
</feature>
<evidence type="ECO:0000256" key="12">
    <source>
        <dbReference type="SAM" id="MobiDB-lite"/>
    </source>
</evidence>
<dbReference type="PANTHER" id="PTHR11662">
    <property type="entry name" value="SOLUTE CARRIER FAMILY 17"/>
    <property type="match status" value="1"/>
</dbReference>
<feature type="transmembrane region" description="Helical" evidence="13">
    <location>
        <begin position="793"/>
        <end position="814"/>
    </location>
</feature>
<dbReference type="InterPro" id="IPR027378">
    <property type="entry name" value="Nucleotide_channel_N"/>
</dbReference>
<evidence type="ECO:0000256" key="13">
    <source>
        <dbReference type="SAM" id="Phobius"/>
    </source>
</evidence>
<gene>
    <name evidence="15" type="ORF">CINC_LOCUS3232</name>
</gene>
<dbReference type="InterPro" id="IPR020846">
    <property type="entry name" value="MFS_dom"/>
</dbReference>
<comment type="similarity">
    <text evidence="2">Belongs to the major facilitator superfamily. Sodium/anion cotransporter family.</text>
</comment>
<dbReference type="PROSITE" id="PS50850">
    <property type="entry name" value="MFS"/>
    <property type="match status" value="2"/>
</dbReference>
<dbReference type="GO" id="GO:0006814">
    <property type="term" value="P:sodium ion transport"/>
    <property type="evidence" value="ECO:0007669"/>
    <property type="project" value="UniProtKB-KW"/>
</dbReference>
<feature type="transmembrane region" description="Helical" evidence="13">
    <location>
        <begin position="685"/>
        <end position="709"/>
    </location>
</feature>
<evidence type="ECO:0000256" key="8">
    <source>
        <dbReference type="ARBA" id="ARBA00023136"/>
    </source>
</evidence>
<dbReference type="Pfam" id="PF07690">
    <property type="entry name" value="MFS_1"/>
    <property type="match status" value="2"/>
</dbReference>
<keyword evidence="9" id="KW-0406">Ion transport</keyword>
<feature type="transmembrane region" description="Helical" evidence="13">
    <location>
        <begin position="417"/>
        <end position="435"/>
    </location>
</feature>
<dbReference type="PANTHER" id="PTHR11662:SF280">
    <property type="entry name" value="FI21844P1-RELATED"/>
    <property type="match status" value="1"/>
</dbReference>
<feature type="transmembrane region" description="Helical" evidence="13">
    <location>
        <begin position="501"/>
        <end position="520"/>
    </location>
</feature>
<evidence type="ECO:0000256" key="1">
    <source>
        <dbReference type="ARBA" id="ARBA00004141"/>
    </source>
</evidence>
<sequence>MSAEDVVNLKPKAMFGVRHVQTLMLFFAMMICYGMRVNMSMAIVAMTDSSQEHYFDWSMQIQGVILSSFFWGYVVLLIPAGELAARFGGRMLVSLAVIINSVISLLVPLCAYYGGWQLVCGCRIVQGLSQGFLLPSVYNLIGKWAPIEEKSRMGSMINAGSHLGNALQLIASGFIAGSWGWPAIFYVNGALGIIWLVAYSILGADSPQKSKFISNEERLYIQTSLGQVGEQKKLKTPWKAIFTSIPFISLVILHGGQNWGYYTLMTEMPSYMNKILNVDIKANGVMSAVPYLAVYILSFPFGYIADYLPNHKILSVTATRKLSSSIGHFGPAIALVILSYVPAGNITLAVAVLTIVVGLNVGHITGVMMVHLDMGPNFVGTLFGISNMLSNIVSILATLAAGFMLQDETNPNDWKKVFYTSSAIYVVTNTLFLIFGTSEIQTWNYPPEETEKNDTGPMLGVRHLQALMLFFAIVLCFAMRVNVSMAIVAMTDKDNENSFDWSMQTQSVILSSFFWGYVVLQIPSGEVAAKFGGKILITVCIAINSAVTLLIPIASYYGGWKALCACRVIQGLSQGCVYPSFHNLIGKWVPLEEKSRLGTMIYGGAQLGTALQLMASGFIAEYWGWPAIFYVNGTLGAIWVMFYVFLGSASPEASSMIGEDEKLYIQTSLGQVGVQKRLKTPWKKIATSLSFISLIIMHCGHNWGFWTLMTEMPSYMKQVLGVDIKSNGVMSALPYLAMYALSFPFGFMSDYALKKKWVTISTCRKLCNSFGEYGPALALIGLSYVPAGDVTLAVTMLTLVVGLNAGHISGYMLVHIDMAPNFAGTMMGITNCFANTISIIAPLAAGLILQDETDPIQWRTVFYLSSAIYIVSNTIFIILGTSERQPWNEVPDTDDTSAIQNKSEKVV</sequence>
<dbReference type="EMBL" id="LR824017">
    <property type="protein sequence ID" value="CAD0201562.1"/>
    <property type="molecule type" value="Genomic_DNA"/>
</dbReference>
<feature type="transmembrane region" description="Helical" evidence="13">
    <location>
        <begin position="729"/>
        <end position="749"/>
    </location>
</feature>
<feature type="transmembrane region" description="Helical" evidence="13">
    <location>
        <begin position="770"/>
        <end position="787"/>
    </location>
</feature>
<feature type="domain" description="Major facilitator superfamily (MFS) profile" evidence="14">
    <location>
        <begin position="468"/>
        <end position="884"/>
    </location>
</feature>
<dbReference type="AlphaFoldDB" id="A0A9N8L313"/>
<dbReference type="InterPro" id="IPR036259">
    <property type="entry name" value="MFS_trans_sf"/>
</dbReference>
<comment type="function">
    <text evidence="10">May be an inorganic phosphate cotransporter.</text>
</comment>